<dbReference type="PANTHER" id="PTHR22625">
    <property type="entry name" value="PLEXIN"/>
    <property type="match status" value="1"/>
</dbReference>
<evidence type="ECO:0000256" key="4">
    <source>
        <dbReference type="ARBA" id="ARBA00022475"/>
    </source>
</evidence>
<keyword evidence="5" id="KW-0812">Transmembrane</keyword>
<evidence type="ECO:0000256" key="6">
    <source>
        <dbReference type="ARBA" id="ARBA00022729"/>
    </source>
</evidence>
<comment type="subcellular location">
    <subcellularLocation>
        <location evidence="1">Cell membrane</location>
        <topology evidence="1">Single-pass membrane protein</topology>
    </subcellularLocation>
</comment>
<dbReference type="Gene3D" id="2.60.40.10">
    <property type="entry name" value="Immunoglobulins"/>
    <property type="match status" value="1"/>
</dbReference>
<name>A0A182JD97_ANOAO</name>
<dbReference type="EnsemblMetazoa" id="AATE015919-RA">
    <property type="protein sequence ID" value="AATE015919-PA.1"/>
    <property type="gene ID" value="AATE015919"/>
</dbReference>
<dbReference type="GO" id="GO:0002116">
    <property type="term" value="C:semaphorin receptor complex"/>
    <property type="evidence" value="ECO:0007669"/>
    <property type="project" value="TreeGrafter"/>
</dbReference>
<dbReference type="VEuPathDB" id="VectorBase:AATE015919"/>
<dbReference type="InterPro" id="IPR041019">
    <property type="entry name" value="TIG1_plexin"/>
</dbReference>
<keyword evidence="3" id="KW-0217">Developmental protein</keyword>
<dbReference type="EMBL" id="AXCP01007496">
    <property type="status" value="NOT_ANNOTATED_CDS"/>
    <property type="molecule type" value="Genomic_DNA"/>
</dbReference>
<dbReference type="GO" id="GO:0008045">
    <property type="term" value="P:motor neuron axon guidance"/>
    <property type="evidence" value="ECO:0007669"/>
    <property type="project" value="TreeGrafter"/>
</dbReference>
<dbReference type="FunFam" id="2.60.40.10:FF:000728">
    <property type="entry name" value="Plexin D1"/>
    <property type="match status" value="1"/>
</dbReference>
<evidence type="ECO:0000256" key="5">
    <source>
        <dbReference type="ARBA" id="ARBA00022692"/>
    </source>
</evidence>
<dbReference type="GO" id="GO:0017154">
    <property type="term" value="F:semaphorin receptor activity"/>
    <property type="evidence" value="ECO:0007669"/>
    <property type="project" value="InterPro"/>
</dbReference>
<dbReference type="AlphaFoldDB" id="A0A182JD97"/>
<evidence type="ECO:0000256" key="7">
    <source>
        <dbReference type="ARBA" id="ARBA00022737"/>
    </source>
</evidence>
<evidence type="ECO:0000256" key="1">
    <source>
        <dbReference type="ARBA" id="ARBA00004162"/>
    </source>
</evidence>
<dbReference type="PANTHER" id="PTHR22625:SF44">
    <property type="entry name" value="PLEXIN-B"/>
    <property type="match status" value="1"/>
</dbReference>
<keyword evidence="10" id="KW-1015">Disulfide bond</keyword>
<evidence type="ECO:0000256" key="8">
    <source>
        <dbReference type="ARBA" id="ARBA00022989"/>
    </source>
</evidence>
<keyword evidence="4" id="KW-1003">Cell membrane</keyword>
<evidence type="ECO:0000256" key="12">
    <source>
        <dbReference type="ARBA" id="ARBA00023180"/>
    </source>
</evidence>
<evidence type="ECO:0000256" key="10">
    <source>
        <dbReference type="ARBA" id="ARBA00023157"/>
    </source>
</evidence>
<evidence type="ECO:0000256" key="3">
    <source>
        <dbReference type="ARBA" id="ARBA00022473"/>
    </source>
</evidence>
<evidence type="ECO:0000259" key="13">
    <source>
        <dbReference type="Pfam" id="PF17960"/>
    </source>
</evidence>
<keyword evidence="12" id="KW-0325">Glycoprotein</keyword>
<accession>A0A182JD97</accession>
<keyword evidence="11" id="KW-0675">Receptor</keyword>
<dbReference type="Pfam" id="PF17960">
    <property type="entry name" value="TIG_plexin"/>
    <property type="match status" value="1"/>
</dbReference>
<dbReference type="GO" id="GO:0007162">
    <property type="term" value="P:negative regulation of cell adhesion"/>
    <property type="evidence" value="ECO:0007669"/>
    <property type="project" value="TreeGrafter"/>
</dbReference>
<reference evidence="14" key="1">
    <citation type="submission" date="2022-08" db="UniProtKB">
        <authorList>
            <consortium name="EnsemblMetazoa"/>
        </authorList>
    </citation>
    <scope>IDENTIFICATION</scope>
    <source>
        <strain evidence="14">EBRO</strain>
    </source>
</reference>
<evidence type="ECO:0000256" key="2">
    <source>
        <dbReference type="ARBA" id="ARBA00010297"/>
    </source>
</evidence>
<sequence>MTILPDTIFAHTNNHLYVLWERSSRVPYCGWRSLEKRYTVRTACQKDTIGARWISIGTGQQCIDFEMVVPDRVPIGQMSVVRIVIKTLPELPHNAQYRCVFGNATPIHANVMKEGLLCTTSPVNERPTIGDGLDHVLVPLSVRNSETNKDFVSRSLAFYDYTRQDSCRMCLVSNWGCHVLSQLGTHPALAAKNGRSMRKMMEQLVATGAAEPVIQQDGQQNSMQV</sequence>
<keyword evidence="6" id="KW-0732">Signal</keyword>
<dbReference type="STRING" id="41427.A0A182JD97"/>
<comment type="similarity">
    <text evidence="2">Belongs to the plexin family.</text>
</comment>
<dbReference type="InterPro" id="IPR031148">
    <property type="entry name" value="Plexin"/>
</dbReference>
<dbReference type="GO" id="GO:0030334">
    <property type="term" value="P:regulation of cell migration"/>
    <property type="evidence" value="ECO:0007669"/>
    <property type="project" value="TreeGrafter"/>
</dbReference>
<dbReference type="GO" id="GO:0097374">
    <property type="term" value="P:sensory neuron axon guidance"/>
    <property type="evidence" value="ECO:0007669"/>
    <property type="project" value="TreeGrafter"/>
</dbReference>
<dbReference type="GO" id="GO:0008360">
    <property type="term" value="P:regulation of cell shape"/>
    <property type="evidence" value="ECO:0007669"/>
    <property type="project" value="TreeGrafter"/>
</dbReference>
<organism evidence="14">
    <name type="scientific">Anopheles atroparvus</name>
    <name type="common">European mosquito</name>
    <dbReference type="NCBI Taxonomy" id="41427"/>
    <lineage>
        <taxon>Eukaryota</taxon>
        <taxon>Metazoa</taxon>
        <taxon>Ecdysozoa</taxon>
        <taxon>Arthropoda</taxon>
        <taxon>Hexapoda</taxon>
        <taxon>Insecta</taxon>
        <taxon>Pterygota</taxon>
        <taxon>Neoptera</taxon>
        <taxon>Endopterygota</taxon>
        <taxon>Diptera</taxon>
        <taxon>Nematocera</taxon>
        <taxon>Culicoidea</taxon>
        <taxon>Culicidae</taxon>
        <taxon>Anophelinae</taxon>
        <taxon>Anopheles</taxon>
    </lineage>
</organism>
<proteinExistence type="inferred from homology"/>
<evidence type="ECO:0000256" key="9">
    <source>
        <dbReference type="ARBA" id="ARBA00023136"/>
    </source>
</evidence>
<dbReference type="GO" id="GO:0120025">
    <property type="term" value="C:plasma membrane bounded cell projection"/>
    <property type="evidence" value="ECO:0007669"/>
    <property type="project" value="UniProtKB-ARBA"/>
</dbReference>
<dbReference type="GO" id="GO:0005886">
    <property type="term" value="C:plasma membrane"/>
    <property type="evidence" value="ECO:0007669"/>
    <property type="project" value="UniProtKB-SubCell"/>
</dbReference>
<dbReference type="GO" id="GO:0050772">
    <property type="term" value="P:positive regulation of axonogenesis"/>
    <property type="evidence" value="ECO:0007669"/>
    <property type="project" value="TreeGrafter"/>
</dbReference>
<evidence type="ECO:0000313" key="14">
    <source>
        <dbReference type="EnsemblMetazoa" id="AATE015919-PA.1"/>
    </source>
</evidence>
<dbReference type="InterPro" id="IPR013783">
    <property type="entry name" value="Ig-like_fold"/>
</dbReference>
<evidence type="ECO:0000256" key="11">
    <source>
        <dbReference type="ARBA" id="ARBA00023170"/>
    </source>
</evidence>
<protein>
    <recommendedName>
        <fullName evidence="13">Plexin TIG domain-containing protein</fullName>
    </recommendedName>
</protein>
<keyword evidence="9" id="KW-0472">Membrane</keyword>
<feature type="domain" description="Plexin TIG" evidence="13">
    <location>
        <begin position="70"/>
        <end position="159"/>
    </location>
</feature>
<keyword evidence="7" id="KW-0677">Repeat</keyword>
<keyword evidence="8" id="KW-1133">Transmembrane helix</keyword>